<dbReference type="CDD" id="cd06171">
    <property type="entry name" value="Sigma70_r4"/>
    <property type="match status" value="1"/>
</dbReference>
<dbReference type="InterPro" id="IPR052704">
    <property type="entry name" value="ECF_Sigma-70_Domain"/>
</dbReference>
<dbReference type="InterPro" id="IPR013324">
    <property type="entry name" value="RNA_pol_sigma_r3/r4-like"/>
</dbReference>
<dbReference type="SUPFAM" id="SSF88659">
    <property type="entry name" value="Sigma3 and sigma4 domains of RNA polymerase sigma factors"/>
    <property type="match status" value="1"/>
</dbReference>
<dbReference type="InterPro" id="IPR013325">
    <property type="entry name" value="RNA_pol_sigma_r2"/>
</dbReference>
<evidence type="ECO:0000259" key="6">
    <source>
        <dbReference type="Pfam" id="PF08281"/>
    </source>
</evidence>
<feature type="domain" description="RNA polymerase sigma-70 region 2" evidence="5">
    <location>
        <begin position="21"/>
        <end position="78"/>
    </location>
</feature>
<evidence type="ECO:0000313" key="8">
    <source>
        <dbReference type="Proteomes" id="UP001257948"/>
    </source>
</evidence>
<evidence type="ECO:0000256" key="3">
    <source>
        <dbReference type="ARBA" id="ARBA00023082"/>
    </source>
</evidence>
<evidence type="ECO:0000256" key="4">
    <source>
        <dbReference type="ARBA" id="ARBA00023163"/>
    </source>
</evidence>
<dbReference type="NCBIfam" id="TIGR02937">
    <property type="entry name" value="sigma70-ECF"/>
    <property type="match status" value="1"/>
</dbReference>
<dbReference type="Proteomes" id="UP001257948">
    <property type="component" value="Unassembled WGS sequence"/>
</dbReference>
<evidence type="ECO:0000256" key="2">
    <source>
        <dbReference type="ARBA" id="ARBA00023015"/>
    </source>
</evidence>
<evidence type="ECO:0000259" key="5">
    <source>
        <dbReference type="Pfam" id="PF04542"/>
    </source>
</evidence>
<dbReference type="PANTHER" id="PTHR30173:SF36">
    <property type="entry name" value="ECF RNA POLYMERASE SIGMA FACTOR SIGJ"/>
    <property type="match status" value="1"/>
</dbReference>
<keyword evidence="4" id="KW-0804">Transcription</keyword>
<dbReference type="PANTHER" id="PTHR30173">
    <property type="entry name" value="SIGMA 19 FACTOR"/>
    <property type="match status" value="1"/>
</dbReference>
<evidence type="ECO:0000313" key="7">
    <source>
        <dbReference type="EMBL" id="MDT7845664.1"/>
    </source>
</evidence>
<dbReference type="Gene3D" id="1.10.10.10">
    <property type="entry name" value="Winged helix-like DNA-binding domain superfamily/Winged helix DNA-binding domain"/>
    <property type="match status" value="1"/>
</dbReference>
<sequence length="243" mass="26303">MFEKAVTATTPDGLHGACRDFMRLRPRLVSVAYRVVGDTAEAEDIVQEVWVRWQNTDRSRVHAATAFLLRTTVHLAINVNQSARSRREVVGISPQPQAADAQAADPGNAFEQAETVGAALLALLQKLSPTERAVFVLREAFDYTYGEIAVLCGLSQPNARQVVSRARKRLHVESNAPVDSADHHRLVCAFVVAARSGEMGALERLLTADSGQRPQPVGATELPRRHAALGAGTHRHLPVPAAG</sequence>
<feature type="domain" description="RNA polymerase sigma factor 70 region 4 type 2" evidence="6">
    <location>
        <begin position="119"/>
        <end position="170"/>
    </location>
</feature>
<comment type="caution">
    <text evidence="7">The sequence shown here is derived from an EMBL/GenBank/DDBJ whole genome shotgun (WGS) entry which is preliminary data.</text>
</comment>
<accession>A0ABU3M2D8</accession>
<keyword evidence="3" id="KW-0731">Sigma factor</keyword>
<dbReference type="SUPFAM" id="SSF88946">
    <property type="entry name" value="Sigma2 domain of RNA polymerase sigma factors"/>
    <property type="match status" value="1"/>
</dbReference>
<keyword evidence="2" id="KW-0805">Transcription regulation</keyword>
<evidence type="ECO:0000256" key="1">
    <source>
        <dbReference type="ARBA" id="ARBA00010641"/>
    </source>
</evidence>
<dbReference type="InterPro" id="IPR013249">
    <property type="entry name" value="RNA_pol_sigma70_r4_t2"/>
</dbReference>
<dbReference type="EMBL" id="JAVTLL010000027">
    <property type="protein sequence ID" value="MDT7845664.1"/>
    <property type="molecule type" value="Genomic_DNA"/>
</dbReference>
<gene>
    <name evidence="7" type="ORF">RQC66_33615</name>
</gene>
<protein>
    <submittedName>
        <fullName evidence="7">Sigma-70 family RNA polymerase sigma factor</fullName>
    </submittedName>
</protein>
<organism evidence="7 8">
    <name type="scientific">Streptomyces justiciae</name>
    <dbReference type="NCBI Taxonomy" id="2780140"/>
    <lineage>
        <taxon>Bacteria</taxon>
        <taxon>Bacillati</taxon>
        <taxon>Actinomycetota</taxon>
        <taxon>Actinomycetes</taxon>
        <taxon>Kitasatosporales</taxon>
        <taxon>Streptomycetaceae</taxon>
        <taxon>Streptomyces</taxon>
    </lineage>
</organism>
<reference evidence="8" key="1">
    <citation type="submission" date="2023-07" db="EMBL/GenBank/DDBJ databases">
        <title>Draft genome sequence of the endophytic actinobacterium Streptomyces justiciae WPN32, a potential antibiotic producer.</title>
        <authorList>
            <person name="Yasawong M."/>
            <person name="Pana W."/>
            <person name="Ganta P."/>
            <person name="Santapan N."/>
            <person name="Songngamsuk T."/>
            <person name="Phatcharaharikarn M."/>
            <person name="Kerdtoob S."/>
            <person name="Nantapong N."/>
        </authorList>
    </citation>
    <scope>NUCLEOTIDE SEQUENCE [LARGE SCALE GENOMIC DNA]</scope>
    <source>
        <strain evidence="8">WPN32</strain>
    </source>
</reference>
<keyword evidence="8" id="KW-1185">Reference proteome</keyword>
<dbReference type="InterPro" id="IPR036388">
    <property type="entry name" value="WH-like_DNA-bd_sf"/>
</dbReference>
<name>A0ABU3M2D8_9ACTN</name>
<proteinExistence type="inferred from homology"/>
<dbReference type="InterPro" id="IPR014284">
    <property type="entry name" value="RNA_pol_sigma-70_dom"/>
</dbReference>
<dbReference type="RefSeq" id="WP_194082694.1">
    <property type="nucleotide sequence ID" value="NZ_JADDXU010000013.1"/>
</dbReference>
<dbReference type="InterPro" id="IPR007627">
    <property type="entry name" value="RNA_pol_sigma70_r2"/>
</dbReference>
<dbReference type="Pfam" id="PF08281">
    <property type="entry name" value="Sigma70_r4_2"/>
    <property type="match status" value="1"/>
</dbReference>
<dbReference type="Pfam" id="PF04542">
    <property type="entry name" value="Sigma70_r2"/>
    <property type="match status" value="1"/>
</dbReference>
<dbReference type="Gene3D" id="1.10.1740.10">
    <property type="match status" value="1"/>
</dbReference>
<comment type="similarity">
    <text evidence="1">Belongs to the sigma-70 factor family. ECF subfamily.</text>
</comment>